<dbReference type="RefSeq" id="WP_039459936.1">
    <property type="nucleotide sequence ID" value="NZ_JWLZ01000090.1"/>
</dbReference>
<proteinExistence type="predicted"/>
<sequence>MYLAKVIGSTVVPQKIPSLTGKKLMLVEPITAKQVIAEDAQRVAVDAVGAGVGEVVIVAQGTPASNYFHEPNQGIDEVIVGIVDSLNCG</sequence>
<evidence type="ECO:0000256" key="1">
    <source>
        <dbReference type="ARBA" id="ARBA00024322"/>
    </source>
</evidence>
<name>A0A0B9G6W8_9GAMM</name>
<dbReference type="SUPFAM" id="SSF159133">
    <property type="entry name" value="EutN/CcmL-like"/>
    <property type="match status" value="1"/>
</dbReference>
<gene>
    <name evidence="3" type="ORF">RJ45_06680</name>
</gene>
<dbReference type="EMBL" id="JWLZ01000090">
    <property type="protein sequence ID" value="KHT64394.1"/>
    <property type="molecule type" value="Genomic_DNA"/>
</dbReference>
<dbReference type="Proteomes" id="UP000031278">
    <property type="component" value="Unassembled WGS sequence"/>
</dbReference>
<dbReference type="Gene3D" id="2.40.50.220">
    <property type="entry name" value="EutN/Ccml"/>
    <property type="match status" value="1"/>
</dbReference>
<evidence type="ECO:0000313" key="4">
    <source>
        <dbReference type="Proteomes" id="UP000031278"/>
    </source>
</evidence>
<dbReference type="GO" id="GO:0031469">
    <property type="term" value="C:bacterial microcompartment"/>
    <property type="evidence" value="ECO:0007669"/>
    <property type="project" value="UniProtKB-SubCell"/>
</dbReference>
<evidence type="ECO:0000256" key="2">
    <source>
        <dbReference type="ARBA" id="ARBA00024446"/>
    </source>
</evidence>
<dbReference type="PANTHER" id="PTHR36539:SF1">
    <property type="entry name" value="BACTERIAL MICROCOMPARTMENT SHELL VERTEX PROTEIN EUTN"/>
    <property type="match status" value="1"/>
</dbReference>
<evidence type="ECO:0000313" key="3">
    <source>
        <dbReference type="EMBL" id="KHT64394.1"/>
    </source>
</evidence>
<reference evidence="3 4" key="1">
    <citation type="submission" date="2014-12" db="EMBL/GenBank/DDBJ databases">
        <title>Genome sequencing of Photobacterium gaetbulicola AD005a.</title>
        <authorList>
            <person name="Adrian T.G.S."/>
            <person name="Chan K.G."/>
        </authorList>
    </citation>
    <scope>NUCLEOTIDE SEQUENCE [LARGE SCALE GENOMIC DNA]</scope>
    <source>
        <strain evidence="3 4">AD005a</strain>
    </source>
</reference>
<protein>
    <recommendedName>
        <fullName evidence="5">Ethanolamine utilization protein EutN</fullName>
    </recommendedName>
</protein>
<dbReference type="PANTHER" id="PTHR36539">
    <property type="entry name" value="ETHANOLAMINE UTILIZATION PROTEIN EUTN"/>
    <property type="match status" value="1"/>
</dbReference>
<comment type="subcellular location">
    <subcellularLocation>
        <location evidence="1">Bacterial microcompartment</location>
    </subcellularLocation>
</comment>
<comment type="caution">
    <text evidence="3">The sequence shown here is derived from an EMBL/GenBank/DDBJ whole genome shotgun (WGS) entry which is preliminary data.</text>
</comment>
<keyword evidence="2" id="KW-1283">Bacterial microcompartment</keyword>
<dbReference type="AlphaFoldDB" id="A0A0B9G6W8"/>
<dbReference type="PROSITE" id="PS51932">
    <property type="entry name" value="BMV"/>
    <property type="match status" value="1"/>
</dbReference>
<evidence type="ECO:0008006" key="5">
    <source>
        <dbReference type="Google" id="ProtNLM"/>
    </source>
</evidence>
<dbReference type="InterPro" id="IPR036677">
    <property type="entry name" value="EutN_CcmL_sf"/>
</dbReference>
<accession>A0A0B9G6W8</accession>
<dbReference type="InterPro" id="IPR004992">
    <property type="entry name" value="EutN_CcmL"/>
</dbReference>
<dbReference type="Pfam" id="PF03319">
    <property type="entry name" value="EutN_CcmL"/>
    <property type="match status" value="1"/>
</dbReference>
<dbReference type="CDD" id="cd01614">
    <property type="entry name" value="EutN_CcmL"/>
    <property type="match status" value="1"/>
</dbReference>
<organism evidence="3 4">
    <name type="scientific">Photobacterium gaetbulicola</name>
    <dbReference type="NCBI Taxonomy" id="1295392"/>
    <lineage>
        <taxon>Bacteria</taxon>
        <taxon>Pseudomonadati</taxon>
        <taxon>Pseudomonadota</taxon>
        <taxon>Gammaproteobacteria</taxon>
        <taxon>Vibrionales</taxon>
        <taxon>Vibrionaceae</taxon>
        <taxon>Photobacterium</taxon>
    </lineage>
</organism>